<dbReference type="OrthoDB" id="2426743at2"/>
<feature type="domain" description="DUF1468" evidence="2">
    <location>
        <begin position="9"/>
        <end position="146"/>
    </location>
</feature>
<name>A0A1H0Q4S2_9BACI</name>
<feature type="transmembrane region" description="Helical" evidence="1">
    <location>
        <begin position="123"/>
        <end position="141"/>
    </location>
</feature>
<proteinExistence type="predicted"/>
<dbReference type="InterPro" id="IPR009936">
    <property type="entry name" value="DUF1468"/>
</dbReference>
<gene>
    <name evidence="3" type="ORF">SAMN05216565_101570</name>
</gene>
<sequence>MLKPIQRKIALVLALFSIIYISLSFQLPSYPYAPVDADAIPKTLGFLLLLLAVCLFFSKKIETEMERQKRTFPKKDLYILLGVCAFILMYIFLLEIIGFVIMTTLFIFFCSWFLGYKNFKVNSIVSIGFSITLYFLFSYLLQINLPSGILPV</sequence>
<dbReference type="EMBL" id="FNJU01000001">
    <property type="protein sequence ID" value="SDP11609.1"/>
    <property type="molecule type" value="Genomic_DNA"/>
</dbReference>
<feature type="transmembrane region" description="Helical" evidence="1">
    <location>
        <begin position="99"/>
        <end position="116"/>
    </location>
</feature>
<keyword evidence="1" id="KW-0812">Transmembrane</keyword>
<evidence type="ECO:0000313" key="3">
    <source>
        <dbReference type="EMBL" id="SDP11609.1"/>
    </source>
</evidence>
<dbReference type="Proteomes" id="UP000199159">
    <property type="component" value="Unassembled WGS sequence"/>
</dbReference>
<dbReference type="Pfam" id="PF07331">
    <property type="entry name" value="TctB"/>
    <property type="match status" value="1"/>
</dbReference>
<feature type="transmembrane region" description="Helical" evidence="1">
    <location>
        <begin position="39"/>
        <end position="57"/>
    </location>
</feature>
<reference evidence="4" key="1">
    <citation type="submission" date="2016-10" db="EMBL/GenBank/DDBJ databases">
        <authorList>
            <person name="Varghese N."/>
            <person name="Submissions S."/>
        </authorList>
    </citation>
    <scope>NUCLEOTIDE SEQUENCE [LARGE SCALE GENOMIC DNA]</scope>
    <source>
        <strain evidence="4">IBRC-M10078</strain>
    </source>
</reference>
<dbReference type="STRING" id="930152.SAMN05216565_101570"/>
<feature type="transmembrane region" description="Helical" evidence="1">
    <location>
        <begin position="9"/>
        <end position="27"/>
    </location>
</feature>
<keyword evidence="1" id="KW-1133">Transmembrane helix</keyword>
<keyword evidence="1" id="KW-0472">Membrane</keyword>
<evidence type="ECO:0000313" key="4">
    <source>
        <dbReference type="Proteomes" id="UP000199159"/>
    </source>
</evidence>
<evidence type="ECO:0000256" key="1">
    <source>
        <dbReference type="SAM" id="Phobius"/>
    </source>
</evidence>
<feature type="transmembrane region" description="Helical" evidence="1">
    <location>
        <begin position="77"/>
        <end position="93"/>
    </location>
</feature>
<dbReference type="RefSeq" id="WP_090849680.1">
    <property type="nucleotide sequence ID" value="NZ_FNJU01000001.1"/>
</dbReference>
<organism evidence="3 4">
    <name type="scientific">Litchfieldia salsa</name>
    <dbReference type="NCBI Taxonomy" id="930152"/>
    <lineage>
        <taxon>Bacteria</taxon>
        <taxon>Bacillati</taxon>
        <taxon>Bacillota</taxon>
        <taxon>Bacilli</taxon>
        <taxon>Bacillales</taxon>
        <taxon>Bacillaceae</taxon>
        <taxon>Litchfieldia</taxon>
    </lineage>
</organism>
<protein>
    <submittedName>
        <fullName evidence="3">Putative tricarboxylic transport membrane protein</fullName>
    </submittedName>
</protein>
<evidence type="ECO:0000259" key="2">
    <source>
        <dbReference type="Pfam" id="PF07331"/>
    </source>
</evidence>
<accession>A0A1H0Q4S2</accession>
<dbReference type="AlphaFoldDB" id="A0A1H0Q4S2"/>
<keyword evidence="4" id="KW-1185">Reference proteome</keyword>